<evidence type="ECO:0000313" key="2">
    <source>
        <dbReference type="Proteomes" id="UP001153555"/>
    </source>
</evidence>
<gene>
    <name evidence="1" type="ORF">SHERM_22749</name>
</gene>
<protein>
    <submittedName>
        <fullName evidence="1">Uncharacterized conserved protein (DUF2358)</fullName>
    </submittedName>
</protein>
<dbReference type="AlphaFoldDB" id="A0A9N7N4Y3"/>
<evidence type="ECO:0000313" key="1">
    <source>
        <dbReference type="EMBL" id="CAA0827053.1"/>
    </source>
</evidence>
<dbReference type="OrthoDB" id="44820at2759"/>
<name>A0A9N7N4Y3_STRHE</name>
<dbReference type="EMBL" id="CACSLK010027706">
    <property type="protein sequence ID" value="CAA0827053.1"/>
    <property type="molecule type" value="Genomic_DNA"/>
</dbReference>
<dbReference type="Proteomes" id="UP001153555">
    <property type="component" value="Unassembled WGS sequence"/>
</dbReference>
<comment type="caution">
    <text evidence="1">The sequence shown here is derived from an EMBL/GenBank/DDBJ whole genome shotgun (WGS) entry which is preliminary data.</text>
</comment>
<organism evidence="1 2">
    <name type="scientific">Striga hermonthica</name>
    <name type="common">Purple witchweed</name>
    <name type="synonym">Buchnera hermonthica</name>
    <dbReference type="NCBI Taxonomy" id="68872"/>
    <lineage>
        <taxon>Eukaryota</taxon>
        <taxon>Viridiplantae</taxon>
        <taxon>Streptophyta</taxon>
        <taxon>Embryophyta</taxon>
        <taxon>Tracheophyta</taxon>
        <taxon>Spermatophyta</taxon>
        <taxon>Magnoliopsida</taxon>
        <taxon>eudicotyledons</taxon>
        <taxon>Gunneridae</taxon>
        <taxon>Pentapetalae</taxon>
        <taxon>asterids</taxon>
        <taxon>lamiids</taxon>
        <taxon>Lamiales</taxon>
        <taxon>Orobanchaceae</taxon>
        <taxon>Buchnereae</taxon>
        <taxon>Striga</taxon>
    </lineage>
</organism>
<reference evidence="1" key="1">
    <citation type="submission" date="2019-12" db="EMBL/GenBank/DDBJ databases">
        <authorList>
            <person name="Scholes J."/>
        </authorList>
    </citation>
    <scope>NUCLEOTIDE SEQUENCE</scope>
</reference>
<keyword evidence="2" id="KW-1185">Reference proteome</keyword>
<accession>A0A9N7N4Y3</accession>
<sequence length="120" mass="13924">MALLVPSPGISSLAGAGRPRRIYLRAIRTNFRFTVCAGVTDVEKDVMKSRVDYCYEDTVRWLYERVKQTEADAAPFSAVRTKDDEGEKNDYYVNTGYAIRALREEFPKLFYEELSFDIYR</sequence>
<proteinExistence type="predicted"/>